<reference evidence="3 4" key="1">
    <citation type="journal article" date="2012" name="J. Bacteriol.">
        <title>Genome Sequence of Galbibacter marinum Type Strain ck-I2-15.</title>
        <authorList>
            <person name="Lai Q."/>
            <person name="Li C."/>
            <person name="Shao Z."/>
        </authorList>
    </citation>
    <scope>NUCLEOTIDE SEQUENCE [LARGE SCALE GENOMIC DNA]</scope>
    <source>
        <strain evidence="4">ck-I2-15</strain>
    </source>
</reference>
<name>K2PV71_9FLAO</name>
<keyword evidence="1" id="KW-1133">Transmembrane helix</keyword>
<evidence type="ECO:0000256" key="2">
    <source>
        <dbReference type="SAM" id="SignalP"/>
    </source>
</evidence>
<keyword evidence="1" id="KW-0472">Membrane</keyword>
<feature type="chain" id="PRO_5003862896" description="DUF3332 domain-containing protein" evidence="2">
    <location>
        <begin position="28"/>
        <end position="194"/>
    </location>
</feature>
<feature type="transmembrane region" description="Helical" evidence="1">
    <location>
        <begin position="45"/>
        <end position="67"/>
    </location>
</feature>
<accession>K2PV71</accession>
<sequence>MKKSVISACLAMAVLCSSCLGSFSAFNGLKDWNHQVSSNKFVNNLVFWVLWIVPVYGIFMLGDLIIFNTIEFWTGSNPIAMKPGEKETQIVVDNGNTFKMVATQNRMEIEIVDGPRKGERVDLVYKPSEKSWSAIKADGEVIQLATMKDGMYVVNLPNGEAVEINPNMTKEEAIAQIQAKSDCEYEEAMFALAK</sequence>
<feature type="signal peptide" evidence="2">
    <location>
        <begin position="1"/>
        <end position="27"/>
    </location>
</feature>
<evidence type="ECO:0000313" key="3">
    <source>
        <dbReference type="EMBL" id="EKF56590.1"/>
    </source>
</evidence>
<dbReference type="Proteomes" id="UP000007364">
    <property type="component" value="Unassembled WGS sequence"/>
</dbReference>
<proteinExistence type="predicted"/>
<evidence type="ECO:0008006" key="5">
    <source>
        <dbReference type="Google" id="ProtNLM"/>
    </source>
</evidence>
<gene>
    <name evidence="3" type="ORF">I215_00210</name>
</gene>
<comment type="caution">
    <text evidence="3">The sequence shown here is derived from an EMBL/GenBank/DDBJ whole genome shotgun (WGS) entry which is preliminary data.</text>
</comment>
<protein>
    <recommendedName>
        <fullName evidence="5">DUF3332 domain-containing protein</fullName>
    </recommendedName>
</protein>
<dbReference type="AlphaFoldDB" id="K2PV71"/>
<evidence type="ECO:0000313" key="4">
    <source>
        <dbReference type="Proteomes" id="UP000007364"/>
    </source>
</evidence>
<keyword evidence="4" id="KW-1185">Reference proteome</keyword>
<dbReference type="STRING" id="555500.I215_00210"/>
<keyword evidence="2" id="KW-0732">Signal</keyword>
<dbReference type="Pfam" id="PF11810">
    <property type="entry name" value="DUF3332"/>
    <property type="match status" value="1"/>
</dbReference>
<evidence type="ECO:0000256" key="1">
    <source>
        <dbReference type="SAM" id="Phobius"/>
    </source>
</evidence>
<dbReference type="RefSeq" id="WP_008989920.1">
    <property type="nucleotide sequence ID" value="NZ_AMSG01000001.1"/>
</dbReference>
<dbReference type="eggNOG" id="ENOG5031GKZ">
    <property type="taxonomic scope" value="Bacteria"/>
</dbReference>
<keyword evidence="1" id="KW-0812">Transmembrane</keyword>
<dbReference type="InterPro" id="IPR021768">
    <property type="entry name" value="DUF3332"/>
</dbReference>
<organism evidence="3 4">
    <name type="scientific">Galbibacter marinus</name>
    <dbReference type="NCBI Taxonomy" id="555500"/>
    <lineage>
        <taxon>Bacteria</taxon>
        <taxon>Pseudomonadati</taxon>
        <taxon>Bacteroidota</taxon>
        <taxon>Flavobacteriia</taxon>
        <taxon>Flavobacteriales</taxon>
        <taxon>Flavobacteriaceae</taxon>
        <taxon>Galbibacter</taxon>
    </lineage>
</organism>
<dbReference type="OrthoDB" id="9814441at2"/>
<dbReference type="EMBL" id="AMSG01000001">
    <property type="protein sequence ID" value="EKF56590.1"/>
    <property type="molecule type" value="Genomic_DNA"/>
</dbReference>